<dbReference type="AlphaFoldDB" id="A0AAV4GAE2"/>
<accession>A0AAV4GAE2</accession>
<evidence type="ECO:0000313" key="2">
    <source>
        <dbReference type="Proteomes" id="UP000762676"/>
    </source>
</evidence>
<evidence type="ECO:0000313" key="1">
    <source>
        <dbReference type="EMBL" id="GFR81606.1"/>
    </source>
</evidence>
<dbReference type="Proteomes" id="UP000762676">
    <property type="component" value="Unassembled WGS sequence"/>
</dbReference>
<name>A0AAV4GAE2_9GAST</name>
<comment type="caution">
    <text evidence="1">The sequence shown here is derived from an EMBL/GenBank/DDBJ whole genome shotgun (WGS) entry which is preliminary data.</text>
</comment>
<protein>
    <submittedName>
        <fullName evidence="1">Uncharacterized protein</fullName>
    </submittedName>
</protein>
<dbReference type="EMBL" id="BMAT01011895">
    <property type="protein sequence ID" value="GFR81606.1"/>
    <property type="molecule type" value="Genomic_DNA"/>
</dbReference>
<keyword evidence="2" id="KW-1185">Reference proteome</keyword>
<reference evidence="1 2" key="1">
    <citation type="journal article" date="2021" name="Elife">
        <title>Chloroplast acquisition without the gene transfer in kleptoplastic sea slugs, Plakobranchus ocellatus.</title>
        <authorList>
            <person name="Maeda T."/>
            <person name="Takahashi S."/>
            <person name="Yoshida T."/>
            <person name="Shimamura S."/>
            <person name="Takaki Y."/>
            <person name="Nagai Y."/>
            <person name="Toyoda A."/>
            <person name="Suzuki Y."/>
            <person name="Arimoto A."/>
            <person name="Ishii H."/>
            <person name="Satoh N."/>
            <person name="Nishiyama T."/>
            <person name="Hasebe M."/>
            <person name="Maruyama T."/>
            <person name="Minagawa J."/>
            <person name="Obokata J."/>
            <person name="Shigenobu S."/>
        </authorList>
    </citation>
    <scope>NUCLEOTIDE SEQUENCE [LARGE SCALE GENOMIC DNA]</scope>
</reference>
<gene>
    <name evidence="1" type="ORF">ElyMa_005930100</name>
</gene>
<proteinExistence type="predicted"/>
<organism evidence="1 2">
    <name type="scientific">Elysia marginata</name>
    <dbReference type="NCBI Taxonomy" id="1093978"/>
    <lineage>
        <taxon>Eukaryota</taxon>
        <taxon>Metazoa</taxon>
        <taxon>Spiralia</taxon>
        <taxon>Lophotrochozoa</taxon>
        <taxon>Mollusca</taxon>
        <taxon>Gastropoda</taxon>
        <taxon>Heterobranchia</taxon>
        <taxon>Euthyneura</taxon>
        <taxon>Panpulmonata</taxon>
        <taxon>Sacoglossa</taxon>
        <taxon>Placobranchoidea</taxon>
        <taxon>Plakobranchidae</taxon>
        <taxon>Elysia</taxon>
    </lineage>
</organism>
<sequence length="88" mass="9848">MESLEVMEDEKPSIQALRASVAAYTARVKTEWAEGNPEQDYGGSSYQKVSEPSTIEENEEHTVEELSYIAEPKASSSLQEREVCFSKT</sequence>